<keyword evidence="3 6" id="KW-0812">Transmembrane</keyword>
<name>A0AAE0FKT8_9CHLO</name>
<keyword evidence="2" id="KW-0813">Transport</keyword>
<comment type="caution">
    <text evidence="8">The sequence shown here is derived from an EMBL/GenBank/DDBJ whole genome shotgun (WGS) entry which is preliminary data.</text>
</comment>
<evidence type="ECO:0000313" key="8">
    <source>
        <dbReference type="EMBL" id="KAK3261360.1"/>
    </source>
</evidence>
<keyword evidence="9" id="KW-1185">Reference proteome</keyword>
<dbReference type="GO" id="GO:0140359">
    <property type="term" value="F:ABC-type transporter activity"/>
    <property type="evidence" value="ECO:0007669"/>
    <property type="project" value="InterPro"/>
</dbReference>
<evidence type="ECO:0000256" key="4">
    <source>
        <dbReference type="ARBA" id="ARBA00022989"/>
    </source>
</evidence>
<dbReference type="AlphaFoldDB" id="A0AAE0FKT8"/>
<evidence type="ECO:0000256" key="2">
    <source>
        <dbReference type="ARBA" id="ARBA00022448"/>
    </source>
</evidence>
<gene>
    <name evidence="8" type="ORF">CYMTET_29730</name>
</gene>
<dbReference type="Pfam" id="PF01061">
    <property type="entry name" value="ABC2_membrane"/>
    <property type="match status" value="1"/>
</dbReference>
<organism evidence="8 9">
    <name type="scientific">Cymbomonas tetramitiformis</name>
    <dbReference type="NCBI Taxonomy" id="36881"/>
    <lineage>
        <taxon>Eukaryota</taxon>
        <taxon>Viridiplantae</taxon>
        <taxon>Chlorophyta</taxon>
        <taxon>Pyramimonadophyceae</taxon>
        <taxon>Pyramimonadales</taxon>
        <taxon>Pyramimonadaceae</taxon>
        <taxon>Cymbomonas</taxon>
    </lineage>
</organism>
<evidence type="ECO:0000256" key="1">
    <source>
        <dbReference type="ARBA" id="ARBA00004141"/>
    </source>
</evidence>
<feature type="transmembrane region" description="Helical" evidence="6">
    <location>
        <begin position="77"/>
        <end position="101"/>
    </location>
</feature>
<accession>A0AAE0FKT8</accession>
<keyword evidence="4 6" id="KW-1133">Transmembrane helix</keyword>
<keyword evidence="5 6" id="KW-0472">Membrane</keyword>
<dbReference type="PANTHER" id="PTHR48041:SF2">
    <property type="entry name" value="ATP-DEPENDENT PERMEASE-RELATED"/>
    <property type="match status" value="1"/>
</dbReference>
<proteinExistence type="predicted"/>
<feature type="transmembrane region" description="Helical" evidence="6">
    <location>
        <begin position="36"/>
        <end position="57"/>
    </location>
</feature>
<sequence length="121" mass="13419">MGMRQIKLINGVTPPYDGGDMIALGEEHRAGMQNRLGSLAFMLLFMALLSLSSLPMWREERLLFLSERASGLYNTPAYFTAIVLFDLVPLRVIPPTFWAFISYPMIGLRSGALLLGPPCAL</sequence>
<feature type="domain" description="ABC-2 type transporter transmembrane" evidence="7">
    <location>
        <begin position="29"/>
        <end position="111"/>
    </location>
</feature>
<evidence type="ECO:0000256" key="3">
    <source>
        <dbReference type="ARBA" id="ARBA00022692"/>
    </source>
</evidence>
<evidence type="ECO:0000259" key="7">
    <source>
        <dbReference type="Pfam" id="PF01061"/>
    </source>
</evidence>
<protein>
    <recommendedName>
        <fullName evidence="7">ABC-2 type transporter transmembrane domain-containing protein</fullName>
    </recommendedName>
</protein>
<evidence type="ECO:0000313" key="9">
    <source>
        <dbReference type="Proteomes" id="UP001190700"/>
    </source>
</evidence>
<dbReference type="EMBL" id="LGRX02016956">
    <property type="protein sequence ID" value="KAK3261360.1"/>
    <property type="molecule type" value="Genomic_DNA"/>
</dbReference>
<comment type="subcellular location">
    <subcellularLocation>
        <location evidence="1">Membrane</location>
        <topology evidence="1">Multi-pass membrane protein</topology>
    </subcellularLocation>
</comment>
<dbReference type="Proteomes" id="UP001190700">
    <property type="component" value="Unassembled WGS sequence"/>
</dbReference>
<dbReference type="PANTHER" id="PTHR48041">
    <property type="entry name" value="ABC TRANSPORTER G FAMILY MEMBER 28"/>
    <property type="match status" value="1"/>
</dbReference>
<evidence type="ECO:0000256" key="5">
    <source>
        <dbReference type="ARBA" id="ARBA00023136"/>
    </source>
</evidence>
<dbReference type="GO" id="GO:0016020">
    <property type="term" value="C:membrane"/>
    <property type="evidence" value="ECO:0007669"/>
    <property type="project" value="UniProtKB-SubCell"/>
</dbReference>
<dbReference type="InterPro" id="IPR050352">
    <property type="entry name" value="ABCG_transporters"/>
</dbReference>
<dbReference type="InterPro" id="IPR013525">
    <property type="entry name" value="ABC2_TM"/>
</dbReference>
<evidence type="ECO:0000256" key="6">
    <source>
        <dbReference type="SAM" id="Phobius"/>
    </source>
</evidence>
<reference evidence="8 9" key="1">
    <citation type="journal article" date="2015" name="Genome Biol. Evol.">
        <title>Comparative Genomics of a Bacterivorous Green Alga Reveals Evolutionary Causalities and Consequences of Phago-Mixotrophic Mode of Nutrition.</title>
        <authorList>
            <person name="Burns J.A."/>
            <person name="Paasch A."/>
            <person name="Narechania A."/>
            <person name="Kim E."/>
        </authorList>
    </citation>
    <scope>NUCLEOTIDE SEQUENCE [LARGE SCALE GENOMIC DNA]</scope>
    <source>
        <strain evidence="8 9">PLY_AMNH</strain>
    </source>
</reference>